<dbReference type="HAMAP" id="MF_00528">
    <property type="entry name" value="Maf"/>
    <property type="match status" value="1"/>
</dbReference>
<comment type="function">
    <text evidence="6">Nucleoside triphosphate pyrophosphatase that hydrolyzes dTTP and UTP. May have a dual role in cell division arrest and in preventing the incorporation of modified nucleotides into cellular nucleic acids.</text>
</comment>
<keyword evidence="8" id="KW-1185">Reference proteome</keyword>
<comment type="similarity">
    <text evidence="6">Belongs to the Maf family. YhdE subfamily.</text>
</comment>
<comment type="catalytic activity">
    <reaction evidence="6">
        <text>UTP + H2O = UMP + diphosphate + H(+)</text>
        <dbReference type="Rhea" id="RHEA:29395"/>
        <dbReference type="ChEBI" id="CHEBI:15377"/>
        <dbReference type="ChEBI" id="CHEBI:15378"/>
        <dbReference type="ChEBI" id="CHEBI:33019"/>
        <dbReference type="ChEBI" id="CHEBI:46398"/>
        <dbReference type="ChEBI" id="CHEBI:57865"/>
        <dbReference type="EC" id="3.6.1.9"/>
    </reaction>
</comment>
<dbReference type="Gene3D" id="3.90.950.10">
    <property type="match status" value="1"/>
</dbReference>
<keyword evidence="5 6" id="KW-0546">Nucleotide metabolism</keyword>
<dbReference type="FunFam" id="3.90.950.10:FF:000005">
    <property type="entry name" value="7-methyl-GTP pyrophosphatase"/>
    <property type="match status" value="1"/>
</dbReference>
<evidence type="ECO:0000256" key="6">
    <source>
        <dbReference type="HAMAP-Rule" id="MF_00528"/>
    </source>
</evidence>
<evidence type="ECO:0000256" key="5">
    <source>
        <dbReference type="ARBA" id="ARBA00023080"/>
    </source>
</evidence>
<evidence type="ECO:0000313" key="7">
    <source>
        <dbReference type="EMBL" id="TCL70950.1"/>
    </source>
</evidence>
<feature type="site" description="Important for substrate specificity" evidence="6">
    <location>
        <position position="156"/>
    </location>
</feature>
<feature type="active site" description="Proton acceptor" evidence="6">
    <location>
        <position position="71"/>
    </location>
</feature>
<dbReference type="PANTHER" id="PTHR43213:SF5">
    <property type="entry name" value="BIFUNCTIONAL DTTP_UTP PYROPHOSPHATASE_METHYLTRANSFERASE PROTEIN-RELATED"/>
    <property type="match status" value="1"/>
</dbReference>
<comment type="caution">
    <text evidence="7">The sequence shown here is derived from an EMBL/GenBank/DDBJ whole genome shotgun (WGS) entry which is preliminary data.</text>
</comment>
<feature type="site" description="Important for substrate specificity" evidence="6">
    <location>
        <position position="72"/>
    </location>
</feature>
<dbReference type="Pfam" id="PF02545">
    <property type="entry name" value="Maf"/>
    <property type="match status" value="1"/>
</dbReference>
<dbReference type="GO" id="GO:0005737">
    <property type="term" value="C:cytoplasm"/>
    <property type="evidence" value="ECO:0007669"/>
    <property type="project" value="UniProtKB-SubCell"/>
</dbReference>
<dbReference type="InterPro" id="IPR029001">
    <property type="entry name" value="ITPase-like_fam"/>
</dbReference>
<evidence type="ECO:0000256" key="2">
    <source>
        <dbReference type="ARBA" id="ARBA00004496"/>
    </source>
</evidence>
<dbReference type="GO" id="GO:0009117">
    <property type="term" value="P:nucleotide metabolic process"/>
    <property type="evidence" value="ECO:0007669"/>
    <property type="project" value="UniProtKB-KW"/>
</dbReference>
<dbReference type="SUPFAM" id="SSF52972">
    <property type="entry name" value="ITPase-like"/>
    <property type="match status" value="1"/>
</dbReference>
<evidence type="ECO:0000256" key="1">
    <source>
        <dbReference type="ARBA" id="ARBA00001968"/>
    </source>
</evidence>
<gene>
    <name evidence="7" type="ORF">EDC14_100897</name>
</gene>
<dbReference type="EC" id="3.6.1.9" evidence="6"/>
<dbReference type="InterPro" id="IPR003697">
    <property type="entry name" value="Maf-like"/>
</dbReference>
<comment type="catalytic activity">
    <reaction evidence="6">
        <text>dTTP + H2O = dTMP + diphosphate + H(+)</text>
        <dbReference type="Rhea" id="RHEA:28534"/>
        <dbReference type="ChEBI" id="CHEBI:15377"/>
        <dbReference type="ChEBI" id="CHEBI:15378"/>
        <dbReference type="ChEBI" id="CHEBI:33019"/>
        <dbReference type="ChEBI" id="CHEBI:37568"/>
        <dbReference type="ChEBI" id="CHEBI:63528"/>
        <dbReference type="EC" id="3.6.1.9"/>
    </reaction>
</comment>
<dbReference type="GO" id="GO:0036221">
    <property type="term" value="F:UTP diphosphatase activity"/>
    <property type="evidence" value="ECO:0007669"/>
    <property type="project" value="RHEA"/>
</dbReference>
<dbReference type="Proteomes" id="UP000295008">
    <property type="component" value="Unassembled WGS sequence"/>
</dbReference>
<dbReference type="PIRSF" id="PIRSF006305">
    <property type="entry name" value="Maf"/>
    <property type="match status" value="1"/>
</dbReference>
<name>A0A4R1RXP3_HYDET</name>
<protein>
    <recommendedName>
        <fullName evidence="6">dTTP/UTP pyrophosphatase</fullName>
        <shortName evidence="6">dTTPase/UTPase</shortName>
        <ecNumber evidence="6">3.6.1.9</ecNumber>
    </recommendedName>
    <alternativeName>
        <fullName evidence="6">Nucleoside triphosphate pyrophosphatase</fullName>
    </alternativeName>
    <alternativeName>
        <fullName evidence="6">Nucleotide pyrophosphatase</fullName>
        <shortName evidence="6">Nucleotide PPase</shortName>
    </alternativeName>
</protein>
<comment type="cofactor">
    <cofactor evidence="1 6">
        <name>a divalent metal cation</name>
        <dbReference type="ChEBI" id="CHEBI:60240"/>
    </cofactor>
</comment>
<sequence>MMKPLILASTSPRRAELLRQIGVDFQIIPSQFAEEPPPASVTPREYVIGLASHKAGQVAASLKEGIVIGADTVVVSEGVILGKPEDPAQAVAMLTALSGKEHSVFTGVACLEVPEGNVRLFAEETKVTFRRLQTAEIQSYVATGEPLDKAGAYGIQGKGALLVEQIQGCYFNVVGLPLSRLAAVLAEMGVAIW</sequence>
<evidence type="ECO:0000256" key="3">
    <source>
        <dbReference type="ARBA" id="ARBA00022490"/>
    </source>
</evidence>
<dbReference type="AlphaFoldDB" id="A0A4R1RXP3"/>
<comment type="subcellular location">
    <subcellularLocation>
        <location evidence="2 6">Cytoplasm</location>
    </subcellularLocation>
</comment>
<organism evidence="7 8">
    <name type="scientific">Hydrogenispora ethanolica</name>
    <dbReference type="NCBI Taxonomy" id="1082276"/>
    <lineage>
        <taxon>Bacteria</taxon>
        <taxon>Bacillati</taxon>
        <taxon>Bacillota</taxon>
        <taxon>Hydrogenispora</taxon>
    </lineage>
</organism>
<accession>A0A4R1RXP3</accession>
<dbReference type="PANTHER" id="PTHR43213">
    <property type="entry name" value="BIFUNCTIONAL DTTP/UTP PYROPHOSPHATASE/METHYLTRANSFERASE PROTEIN-RELATED"/>
    <property type="match status" value="1"/>
</dbReference>
<dbReference type="CDD" id="cd00555">
    <property type="entry name" value="Maf"/>
    <property type="match status" value="1"/>
</dbReference>
<dbReference type="EMBL" id="SLUN01000008">
    <property type="protein sequence ID" value="TCL70950.1"/>
    <property type="molecule type" value="Genomic_DNA"/>
</dbReference>
<evidence type="ECO:0000313" key="8">
    <source>
        <dbReference type="Proteomes" id="UP000295008"/>
    </source>
</evidence>
<comment type="caution">
    <text evidence="6">Lacks conserved residue(s) required for the propagation of feature annotation.</text>
</comment>
<dbReference type="GO" id="GO:0036218">
    <property type="term" value="F:dTTP diphosphatase activity"/>
    <property type="evidence" value="ECO:0007669"/>
    <property type="project" value="RHEA"/>
</dbReference>
<feature type="site" description="Important for substrate specificity" evidence="6">
    <location>
        <position position="13"/>
    </location>
</feature>
<evidence type="ECO:0000256" key="4">
    <source>
        <dbReference type="ARBA" id="ARBA00022801"/>
    </source>
</evidence>
<keyword evidence="3 6" id="KW-0963">Cytoplasm</keyword>
<proteinExistence type="inferred from homology"/>
<dbReference type="NCBIfam" id="TIGR00172">
    <property type="entry name" value="maf"/>
    <property type="match status" value="1"/>
</dbReference>
<reference evidence="7 8" key="1">
    <citation type="submission" date="2019-03" db="EMBL/GenBank/DDBJ databases">
        <title>Genomic Encyclopedia of Type Strains, Phase IV (KMG-IV): sequencing the most valuable type-strain genomes for metagenomic binning, comparative biology and taxonomic classification.</title>
        <authorList>
            <person name="Goeker M."/>
        </authorList>
    </citation>
    <scope>NUCLEOTIDE SEQUENCE [LARGE SCALE GENOMIC DNA]</scope>
    <source>
        <strain evidence="7 8">LX-B</strain>
    </source>
</reference>
<keyword evidence="4 6" id="KW-0378">Hydrolase</keyword>